<evidence type="ECO:0000256" key="4">
    <source>
        <dbReference type="ARBA" id="ARBA00022807"/>
    </source>
</evidence>
<keyword evidence="8" id="KW-1185">Reference proteome</keyword>
<reference evidence="7 8" key="1">
    <citation type="submission" date="2022-07" db="EMBL/GenBank/DDBJ databases">
        <title>Fecal culturing of patients with breast cancer.</title>
        <authorList>
            <person name="Teng N.M.Y."/>
            <person name="Kiu R."/>
            <person name="Evans R."/>
            <person name="Baker D.J."/>
            <person name="Zenner C."/>
            <person name="Robinson S.D."/>
            <person name="Hall L.J."/>
        </authorList>
    </citation>
    <scope>NUCLEOTIDE SEQUENCE [LARGE SCALE GENOMIC DNA]</scope>
    <source>
        <strain evidence="7 8">LH1063</strain>
    </source>
</reference>
<comment type="similarity">
    <text evidence="1">Belongs to the peptidase C2 family.</text>
</comment>
<feature type="active site" evidence="5">
    <location>
        <position position="437"/>
    </location>
</feature>
<keyword evidence="2 5" id="KW-0645">Protease</keyword>
<dbReference type="SUPFAM" id="SSF54001">
    <property type="entry name" value="Cysteine proteinases"/>
    <property type="match status" value="1"/>
</dbReference>
<dbReference type="InterPro" id="IPR008979">
    <property type="entry name" value="Galactose-bd-like_sf"/>
</dbReference>
<keyword evidence="3 5" id="KW-0378">Hydrolase</keyword>
<feature type="active site" evidence="5">
    <location>
        <position position="282"/>
    </location>
</feature>
<keyword evidence="4 5" id="KW-0788">Thiol protease</keyword>
<dbReference type="SUPFAM" id="SSF49785">
    <property type="entry name" value="Galactose-binding domain-like"/>
    <property type="match status" value="1"/>
</dbReference>
<evidence type="ECO:0000256" key="5">
    <source>
        <dbReference type="PROSITE-ProRule" id="PRU00239"/>
    </source>
</evidence>
<dbReference type="Gene3D" id="2.60.120.260">
    <property type="entry name" value="Galactose-binding domain-like"/>
    <property type="match status" value="1"/>
</dbReference>
<gene>
    <name evidence="7" type="ORF">NMU02_09170</name>
</gene>
<dbReference type="InterPro" id="IPR038765">
    <property type="entry name" value="Papain-like_cys_pep_sf"/>
</dbReference>
<dbReference type="Proteomes" id="UP001205603">
    <property type="component" value="Unassembled WGS sequence"/>
</dbReference>
<evidence type="ECO:0000259" key="6">
    <source>
        <dbReference type="PROSITE" id="PS50203"/>
    </source>
</evidence>
<organism evidence="7 8">
    <name type="scientific">Coprobacter tertius</name>
    <dbReference type="NCBI Taxonomy" id="2944915"/>
    <lineage>
        <taxon>Bacteria</taxon>
        <taxon>Pseudomonadati</taxon>
        <taxon>Bacteroidota</taxon>
        <taxon>Bacteroidia</taxon>
        <taxon>Bacteroidales</taxon>
        <taxon>Barnesiellaceae</taxon>
        <taxon>Coprobacter</taxon>
    </lineage>
</organism>
<dbReference type="GO" id="GO:0006508">
    <property type="term" value="P:proteolysis"/>
    <property type="evidence" value="ECO:0007669"/>
    <property type="project" value="UniProtKB-KW"/>
</dbReference>
<evidence type="ECO:0000313" key="8">
    <source>
        <dbReference type="Proteomes" id="UP001205603"/>
    </source>
</evidence>
<evidence type="ECO:0000313" key="7">
    <source>
        <dbReference type="EMBL" id="MCP9612261.1"/>
    </source>
</evidence>
<dbReference type="PANTHER" id="PTHR10183:SF379">
    <property type="entry name" value="CALPAIN-5"/>
    <property type="match status" value="1"/>
</dbReference>
<dbReference type="PROSITE" id="PS50203">
    <property type="entry name" value="CALPAIN_CAT"/>
    <property type="match status" value="1"/>
</dbReference>
<evidence type="ECO:0000256" key="2">
    <source>
        <dbReference type="ARBA" id="ARBA00022670"/>
    </source>
</evidence>
<dbReference type="InterPro" id="IPR001300">
    <property type="entry name" value="Peptidase_C2_calpain_cat"/>
</dbReference>
<sequence length="529" mass="58028">MKLFDAKKNPLGEFLAQRIRKIVICSALLLPLSLIVSCSDDDKKNDAPTSYPYSVGVSDKNQNMPSGGMITSEFSDSPSGSDISKIVDNDVSTKFVTYHSSFYIKWAGSKKMAINYYTLTSAADAPDRDPKSWTLSGSKDNSTWTVIDTRENQTFSKRGQKNEYQFNNNEAYYYYRLDVKSNNGGSATQIAEWTMAGTQIDIDDLMQYASGSSHSNITPMGIHYENRHVTTDEDRVWLKTASNEPVIPSSVGGGRMKEFDVTLYPFGKPIPADVNQHGIGDCSALAVFASMTYLYPDFIETLIRDNGDKTYTVSMFDPQGKRVEVTVTSKFIAEDNGTIKAVSGKNNKATWATVLEKAIMKYNAIYKVQEDIGGIGSEIVAPLFTGNGDSFAFYPGKLTSDQLARAAVISLKQGKLVVGGFNRGGIKIENFETVTAHAFTVMHPSDPTALFAMRNPWGWSPNDNGYKLDGVGNIPDDGVVPGTIDFRIMDPGIAAQSGNLVTVPYTPPSYSVAPDYRRVASYILRQVGL</sequence>
<dbReference type="Pfam" id="PF00648">
    <property type="entry name" value="Peptidase_C2"/>
    <property type="match status" value="1"/>
</dbReference>
<dbReference type="RefSeq" id="WP_255027546.1">
    <property type="nucleotide sequence ID" value="NZ_JANDHW010000008.1"/>
</dbReference>
<feature type="domain" description="Calpain catalytic" evidence="6">
    <location>
        <begin position="271"/>
        <end position="458"/>
    </location>
</feature>
<protein>
    <submittedName>
        <fullName evidence="7">C2 family cysteine protease</fullName>
    </submittedName>
</protein>
<evidence type="ECO:0000256" key="3">
    <source>
        <dbReference type="ARBA" id="ARBA00022801"/>
    </source>
</evidence>
<comment type="caution">
    <text evidence="7">The sequence shown here is derived from an EMBL/GenBank/DDBJ whole genome shotgun (WGS) entry which is preliminary data.</text>
</comment>
<proteinExistence type="inferred from homology"/>
<feature type="active site" evidence="5">
    <location>
        <position position="455"/>
    </location>
</feature>
<dbReference type="PANTHER" id="PTHR10183">
    <property type="entry name" value="CALPAIN"/>
    <property type="match status" value="1"/>
</dbReference>
<dbReference type="InterPro" id="IPR022684">
    <property type="entry name" value="Calpain_cysteine_protease"/>
</dbReference>
<dbReference type="GO" id="GO:0008233">
    <property type="term" value="F:peptidase activity"/>
    <property type="evidence" value="ECO:0007669"/>
    <property type="project" value="UniProtKB-KW"/>
</dbReference>
<dbReference type="EMBL" id="JANDHW010000008">
    <property type="protein sequence ID" value="MCP9612261.1"/>
    <property type="molecule type" value="Genomic_DNA"/>
</dbReference>
<evidence type="ECO:0000256" key="1">
    <source>
        <dbReference type="ARBA" id="ARBA00007623"/>
    </source>
</evidence>
<name>A0ABT1MLW6_9BACT</name>
<accession>A0ABT1MLW6</accession>